<dbReference type="Proteomes" id="UP000766246">
    <property type="component" value="Unassembled WGS sequence"/>
</dbReference>
<feature type="domain" description="T6SS immunity protein Tdi1 C-terminal" evidence="2">
    <location>
        <begin position="101"/>
        <end position="172"/>
    </location>
</feature>
<dbReference type="Pfam" id="PF08887">
    <property type="entry name" value="GAD-like"/>
    <property type="match status" value="1"/>
</dbReference>
<evidence type="ECO:0000259" key="2">
    <source>
        <dbReference type="Pfam" id="PF08906"/>
    </source>
</evidence>
<proteinExistence type="predicted"/>
<gene>
    <name evidence="3" type="ORF">E7272_04495</name>
</gene>
<dbReference type="EMBL" id="SVER01000009">
    <property type="protein sequence ID" value="MBE5919085.1"/>
    <property type="molecule type" value="Genomic_DNA"/>
</dbReference>
<feature type="domain" description="GAD-related" evidence="1">
    <location>
        <begin position="6"/>
        <end position="88"/>
    </location>
</feature>
<accession>A0A927U6S3</accession>
<evidence type="ECO:0000313" key="4">
    <source>
        <dbReference type="Proteomes" id="UP000766246"/>
    </source>
</evidence>
<dbReference type="Pfam" id="PF08906">
    <property type="entry name" value="T6SS_Tdi1_C"/>
    <property type="match status" value="1"/>
</dbReference>
<name>A0A927U6S3_9FIRM</name>
<dbReference type="AlphaFoldDB" id="A0A927U6S3"/>
<comment type="caution">
    <text evidence="3">The sequence shown here is derived from an EMBL/GenBank/DDBJ whole genome shotgun (WGS) entry which is preliminary data.</text>
</comment>
<protein>
    <submittedName>
        <fullName evidence="3">DUF1851 domain-containing protein</fullName>
    </submittedName>
</protein>
<sequence length="179" mass="20568">MIKDFIKEKDIKDDVIAKYQGIVGEDVVKMWKEYGEGSFLNGYLRIINPDDYAELVRTSYFKGDSVVPLFVSAFGDVIVFDGEFLTSIYYKEHDFKVMNKGLALFFRYLEVDGYKKDYFDLDLFEEAKKFVGILKNDECYYFVPVLPLGGKKSVKTLEIGKTREHIEVITQLVGGVGMV</sequence>
<reference evidence="3" key="1">
    <citation type="submission" date="2019-04" db="EMBL/GenBank/DDBJ databases">
        <title>Evolution of Biomass-Degrading Anaerobic Consortia Revealed by Metagenomics.</title>
        <authorList>
            <person name="Peng X."/>
        </authorList>
    </citation>
    <scope>NUCLEOTIDE SEQUENCE</scope>
    <source>
        <strain evidence="3">SIG311</strain>
    </source>
</reference>
<dbReference type="InterPro" id="IPR015002">
    <property type="entry name" value="T6SS_Tdi1_C"/>
</dbReference>
<organism evidence="3 4">
    <name type="scientific">Pseudobutyrivibrio ruminis</name>
    <dbReference type="NCBI Taxonomy" id="46206"/>
    <lineage>
        <taxon>Bacteria</taxon>
        <taxon>Bacillati</taxon>
        <taxon>Bacillota</taxon>
        <taxon>Clostridia</taxon>
        <taxon>Lachnospirales</taxon>
        <taxon>Lachnospiraceae</taxon>
        <taxon>Pseudobutyrivibrio</taxon>
    </lineage>
</organism>
<dbReference type="InterPro" id="IPR014983">
    <property type="entry name" value="GAD-rel"/>
</dbReference>
<evidence type="ECO:0000259" key="1">
    <source>
        <dbReference type="Pfam" id="PF08887"/>
    </source>
</evidence>
<evidence type="ECO:0000313" key="3">
    <source>
        <dbReference type="EMBL" id="MBE5919085.1"/>
    </source>
</evidence>